<sequence>MDYFVIGDEDTILGFGMVGVRGRSVEDAVSANAALSEALDDKEIGIIIITETAAETIRDRVNGLTFSHRFPLIVEIPDRNGPSPGRKSLRELVNQAIGIKL</sequence>
<keyword evidence="5" id="KW-1185">Reference proteome</keyword>
<reference evidence="4 5" key="1">
    <citation type="journal article" date="2010" name="Stand. Genomic Sci.">
        <title>Complete genome sequence of Spirochaeta smaragdinae type strain (SEBR 4228).</title>
        <authorList>
            <person name="Mavromatis K."/>
            <person name="Yasawong M."/>
            <person name="Chertkov O."/>
            <person name="Lapidus A."/>
            <person name="Lucas S."/>
            <person name="Nolan M."/>
            <person name="Del Rio T.G."/>
            <person name="Tice H."/>
            <person name="Cheng J.F."/>
            <person name="Pitluck S."/>
            <person name="Liolios K."/>
            <person name="Ivanova N."/>
            <person name="Tapia R."/>
            <person name="Han C."/>
            <person name="Bruce D."/>
            <person name="Goodwin L."/>
            <person name="Pati A."/>
            <person name="Chen A."/>
            <person name="Palaniappan K."/>
            <person name="Land M."/>
            <person name="Hauser L."/>
            <person name="Chang Y.J."/>
            <person name="Jeffries C.D."/>
            <person name="Detter J.C."/>
            <person name="Rohde M."/>
            <person name="Brambilla E."/>
            <person name="Spring S."/>
            <person name="Goker M."/>
            <person name="Sikorski J."/>
            <person name="Woyke T."/>
            <person name="Bristow J."/>
            <person name="Eisen J.A."/>
            <person name="Markowitz V."/>
            <person name="Hugenholtz P."/>
            <person name="Klenk H.P."/>
            <person name="Kyrpides N.C."/>
        </authorList>
    </citation>
    <scope>NUCLEOTIDE SEQUENCE [LARGE SCALE GENOMIC DNA]</scope>
    <source>
        <strain evidence="5">DSM 11293 / JCM 15392 / SEBR 4228</strain>
    </source>
</reference>
<dbReference type="OrthoDB" id="370749at2"/>
<dbReference type="InterPro" id="IPR036906">
    <property type="entry name" value="ATPase_V1_fsu_sf"/>
</dbReference>
<keyword evidence="3" id="KW-0406">Ion transport</keyword>
<dbReference type="Proteomes" id="UP000002318">
    <property type="component" value="Chromosome"/>
</dbReference>
<dbReference type="Pfam" id="PF01990">
    <property type="entry name" value="ATP-synt_F"/>
    <property type="match status" value="1"/>
</dbReference>
<dbReference type="EMBL" id="CP002116">
    <property type="protein sequence ID" value="ADK82208.1"/>
    <property type="molecule type" value="Genomic_DNA"/>
</dbReference>
<accession>E1R4X0</accession>
<protein>
    <submittedName>
        <fullName evidence="4">Vacuolar H+transporting two-sector ATPase F subunit</fullName>
    </submittedName>
</protein>
<dbReference type="GO" id="GO:0046961">
    <property type="term" value="F:proton-transporting ATPase activity, rotational mechanism"/>
    <property type="evidence" value="ECO:0007669"/>
    <property type="project" value="InterPro"/>
</dbReference>
<evidence type="ECO:0000256" key="2">
    <source>
        <dbReference type="ARBA" id="ARBA00022448"/>
    </source>
</evidence>
<comment type="similarity">
    <text evidence="1">Belongs to the V-ATPase F subunit family.</text>
</comment>
<organism evidence="4 5">
    <name type="scientific">Sediminispirochaeta smaragdinae (strain DSM 11293 / JCM 15392 / SEBR 4228)</name>
    <name type="common">Spirochaeta smaragdinae</name>
    <dbReference type="NCBI Taxonomy" id="573413"/>
    <lineage>
        <taxon>Bacteria</taxon>
        <taxon>Pseudomonadati</taxon>
        <taxon>Spirochaetota</taxon>
        <taxon>Spirochaetia</taxon>
        <taxon>Spirochaetales</taxon>
        <taxon>Spirochaetaceae</taxon>
        <taxon>Sediminispirochaeta</taxon>
    </lineage>
</organism>
<dbReference type="RefSeq" id="WP_013255667.1">
    <property type="nucleotide sequence ID" value="NC_014364.1"/>
</dbReference>
<evidence type="ECO:0000256" key="1">
    <source>
        <dbReference type="ARBA" id="ARBA00010148"/>
    </source>
</evidence>
<dbReference type="HOGENOM" id="CLU_135754_2_0_12"/>
<keyword evidence="2" id="KW-0813">Transport</keyword>
<dbReference type="STRING" id="573413.Spirs_3110"/>
<dbReference type="KEGG" id="ssm:Spirs_3110"/>
<evidence type="ECO:0000313" key="5">
    <source>
        <dbReference type="Proteomes" id="UP000002318"/>
    </source>
</evidence>
<evidence type="ECO:0000256" key="3">
    <source>
        <dbReference type="ARBA" id="ARBA00023065"/>
    </source>
</evidence>
<name>E1R4X0_SEDSS</name>
<gene>
    <name evidence="4" type="ordered locus">Spirs_3110</name>
</gene>
<dbReference type="eggNOG" id="COG1436">
    <property type="taxonomic scope" value="Bacteria"/>
</dbReference>
<evidence type="ECO:0000313" key="4">
    <source>
        <dbReference type="EMBL" id="ADK82208.1"/>
    </source>
</evidence>
<dbReference type="InterPro" id="IPR008218">
    <property type="entry name" value="ATPase_V1-cplx_f_g_su"/>
</dbReference>
<dbReference type="SUPFAM" id="SSF159468">
    <property type="entry name" value="AtpF-like"/>
    <property type="match status" value="1"/>
</dbReference>
<dbReference type="Gene3D" id="3.40.50.10580">
    <property type="entry name" value="ATPase, V1 complex, subunit F"/>
    <property type="match status" value="1"/>
</dbReference>
<proteinExistence type="inferred from homology"/>
<dbReference type="AlphaFoldDB" id="E1R4X0"/>